<evidence type="ECO:0000313" key="3">
    <source>
        <dbReference type="EMBL" id="KAF2501992.1"/>
    </source>
</evidence>
<dbReference type="Proteomes" id="UP000799750">
    <property type="component" value="Unassembled WGS sequence"/>
</dbReference>
<name>A0A6A6RC86_9PEZI</name>
<accession>A0A6A6RC86</accession>
<evidence type="ECO:0000256" key="1">
    <source>
        <dbReference type="SAM" id="Coils"/>
    </source>
</evidence>
<evidence type="ECO:0000313" key="4">
    <source>
        <dbReference type="Proteomes" id="UP000799750"/>
    </source>
</evidence>
<reference evidence="3" key="1">
    <citation type="journal article" date="2020" name="Stud. Mycol.">
        <title>101 Dothideomycetes genomes: a test case for predicting lifestyles and emergence of pathogens.</title>
        <authorList>
            <person name="Haridas S."/>
            <person name="Albert R."/>
            <person name="Binder M."/>
            <person name="Bloem J."/>
            <person name="Labutti K."/>
            <person name="Salamov A."/>
            <person name="Andreopoulos B."/>
            <person name="Baker S."/>
            <person name="Barry K."/>
            <person name="Bills G."/>
            <person name="Bluhm B."/>
            <person name="Cannon C."/>
            <person name="Castanera R."/>
            <person name="Culley D."/>
            <person name="Daum C."/>
            <person name="Ezra D."/>
            <person name="Gonzalez J."/>
            <person name="Henrissat B."/>
            <person name="Kuo A."/>
            <person name="Liang C."/>
            <person name="Lipzen A."/>
            <person name="Lutzoni F."/>
            <person name="Magnuson J."/>
            <person name="Mondo S."/>
            <person name="Nolan M."/>
            <person name="Ohm R."/>
            <person name="Pangilinan J."/>
            <person name="Park H.-J."/>
            <person name="Ramirez L."/>
            <person name="Alfaro M."/>
            <person name="Sun H."/>
            <person name="Tritt A."/>
            <person name="Yoshinaga Y."/>
            <person name="Zwiers L.-H."/>
            <person name="Turgeon B."/>
            <person name="Goodwin S."/>
            <person name="Spatafora J."/>
            <person name="Crous P."/>
            <person name="Grigoriev I."/>
        </authorList>
    </citation>
    <scope>NUCLEOTIDE SEQUENCE</scope>
    <source>
        <strain evidence="3">CBS 269.34</strain>
    </source>
</reference>
<keyword evidence="4" id="KW-1185">Reference proteome</keyword>
<dbReference type="AlphaFoldDB" id="A0A6A6RC86"/>
<proteinExistence type="predicted"/>
<dbReference type="EMBL" id="MU004181">
    <property type="protein sequence ID" value="KAF2501992.1"/>
    <property type="molecule type" value="Genomic_DNA"/>
</dbReference>
<organism evidence="3 4">
    <name type="scientific">Lophium mytilinum</name>
    <dbReference type="NCBI Taxonomy" id="390894"/>
    <lineage>
        <taxon>Eukaryota</taxon>
        <taxon>Fungi</taxon>
        <taxon>Dikarya</taxon>
        <taxon>Ascomycota</taxon>
        <taxon>Pezizomycotina</taxon>
        <taxon>Dothideomycetes</taxon>
        <taxon>Pleosporomycetidae</taxon>
        <taxon>Mytilinidiales</taxon>
        <taxon>Mytilinidiaceae</taxon>
        <taxon>Lophium</taxon>
    </lineage>
</organism>
<feature type="compositionally biased region" description="Polar residues" evidence="2">
    <location>
        <begin position="7"/>
        <end position="26"/>
    </location>
</feature>
<evidence type="ECO:0000256" key="2">
    <source>
        <dbReference type="SAM" id="MobiDB-lite"/>
    </source>
</evidence>
<sequence>MAGYHLSPQQMQRTSSAFPTPTWATSLSPPDVPPTDEIFMSKLASPAVNSRPGKIYRAKDYGTNPASRSPQLSWHFDYTSLPVARHISCLIPRIIDLFQSGFRCVKLRPAHSKKSYIGNLRICTAYEGMLTSSQLSRAHLRSAIIFSRRMRVPLRTEADSSNATAVGEPSWRNFLPLLSAPSPPPPSYDHLYPGHGESSDMVTKITTLHLCLYRVTTVPCPHPMQYQLSRLEESSWRNYLPVQSAPSPPPPSYDRLLALNMEADAIEEAKHLQSQLDALEVKHSQLLRDEQDLEVRQKENAYERAPRAIPISQQSFAPPMTSYMDCRRPPAVTVQSTLDALYDAQNAIMAAQYALIHPQSGVPYQPYPMAHLLTISAHCSPSPRDRRRCYRCRQSYFLSNRSLGKDAHEVEDDQAKKKGATASIDDGLGDLAALIQQRQNVRGGFFDPS</sequence>
<gene>
    <name evidence="3" type="ORF">BU16DRAFT_532420</name>
</gene>
<feature type="region of interest" description="Disordered" evidence="2">
    <location>
        <begin position="1"/>
        <end position="26"/>
    </location>
</feature>
<feature type="coiled-coil region" evidence="1">
    <location>
        <begin position="262"/>
        <end position="296"/>
    </location>
</feature>
<keyword evidence="1" id="KW-0175">Coiled coil</keyword>
<protein>
    <submittedName>
        <fullName evidence="3">Uncharacterized protein</fullName>
    </submittedName>
</protein>